<keyword evidence="6" id="KW-1185">Reference proteome</keyword>
<dbReference type="PANTHER" id="PTHR21599">
    <property type="entry name" value="GLYCERATE KINASE"/>
    <property type="match status" value="1"/>
</dbReference>
<gene>
    <name evidence="5" type="ORF">ACFP7A_11470</name>
</gene>
<evidence type="ECO:0000313" key="6">
    <source>
        <dbReference type="Proteomes" id="UP001596267"/>
    </source>
</evidence>
<keyword evidence="2 4" id="KW-0808">Transferase</keyword>
<name>A0ABW1WGM3_9BACL</name>
<protein>
    <submittedName>
        <fullName evidence="5">Glycerate kinase</fullName>
    </submittedName>
</protein>
<dbReference type="InterPro" id="IPR036129">
    <property type="entry name" value="Glycerate_kinase_sf"/>
</dbReference>
<dbReference type="SUPFAM" id="SSF110738">
    <property type="entry name" value="Glycerate kinase I"/>
    <property type="match status" value="1"/>
</dbReference>
<organism evidence="5 6">
    <name type="scientific">Sporolactobacillus kofuensis</name>
    <dbReference type="NCBI Taxonomy" id="269672"/>
    <lineage>
        <taxon>Bacteria</taxon>
        <taxon>Bacillati</taxon>
        <taxon>Bacillota</taxon>
        <taxon>Bacilli</taxon>
        <taxon>Bacillales</taxon>
        <taxon>Sporolactobacillaceae</taxon>
        <taxon>Sporolactobacillus</taxon>
    </lineage>
</organism>
<evidence type="ECO:0000256" key="2">
    <source>
        <dbReference type="ARBA" id="ARBA00022679"/>
    </source>
</evidence>
<proteinExistence type="inferred from homology"/>
<dbReference type="NCBIfam" id="TIGR00045">
    <property type="entry name" value="glycerate kinase"/>
    <property type="match status" value="1"/>
</dbReference>
<comment type="similarity">
    <text evidence="1 4">Belongs to the glycerate kinase type-1 family.</text>
</comment>
<dbReference type="InterPro" id="IPR004381">
    <property type="entry name" value="Glycerate_kinase"/>
</dbReference>
<dbReference type="GO" id="GO:0016301">
    <property type="term" value="F:kinase activity"/>
    <property type="evidence" value="ECO:0007669"/>
    <property type="project" value="UniProtKB-KW"/>
</dbReference>
<dbReference type="Gene3D" id="3.90.1510.10">
    <property type="entry name" value="Glycerate kinase, domain 2"/>
    <property type="match status" value="1"/>
</dbReference>
<dbReference type="RefSeq" id="WP_253076727.1">
    <property type="nucleotide sequence ID" value="NZ_JAMXWN010000011.1"/>
</dbReference>
<dbReference type="PIRSF" id="PIRSF006078">
    <property type="entry name" value="GlxK"/>
    <property type="match status" value="1"/>
</dbReference>
<evidence type="ECO:0000256" key="4">
    <source>
        <dbReference type="PIRNR" id="PIRNR006078"/>
    </source>
</evidence>
<dbReference type="InterPro" id="IPR018193">
    <property type="entry name" value="Glyc_kinase_flavodox-like_fold"/>
</dbReference>
<dbReference type="Proteomes" id="UP001596267">
    <property type="component" value="Unassembled WGS sequence"/>
</dbReference>
<dbReference type="PANTHER" id="PTHR21599:SF0">
    <property type="entry name" value="GLYCERATE KINASE"/>
    <property type="match status" value="1"/>
</dbReference>
<comment type="caution">
    <text evidence="5">The sequence shown here is derived from an EMBL/GenBank/DDBJ whole genome shotgun (WGS) entry which is preliminary data.</text>
</comment>
<sequence>MNTFKIVIAPDSFKECLTALEAAQAIKEGMQHVWPDADYVLVPMADGGEGTVRSLVDAGEGELITQKVTGPLGKPISAFFGLINNGSTAVIEMAAASGIEHLTPTERNPLITTTYGVGELIRSAMDHGARHLILGLGGSATNDGGCGMAQALGARLLNKQGQELPFGGAALAQLDSIDLSAIDPRLHELHVEAATDVTNPLTGQKGASAIYGPQKGASEEEVSQLDHALHNFATVVHDQFGVNIEQIPGAGAAGGLGAGTLFFLQGKLSPGIDLVIKESKLAQKVIGASLVITGEGKIDGQTIYGKTPIGVASCAKQQGIPVIALAGSLSEGCNAVLSHGIDALFSVVPGAVSLEDALKDAKPNIVRTAANIARVWNLGMHQK</sequence>
<evidence type="ECO:0000256" key="1">
    <source>
        <dbReference type="ARBA" id="ARBA00006284"/>
    </source>
</evidence>
<dbReference type="Gene3D" id="3.40.50.10350">
    <property type="entry name" value="Glycerate kinase, domain 1"/>
    <property type="match status" value="1"/>
</dbReference>
<reference evidence="6" key="1">
    <citation type="journal article" date="2019" name="Int. J. Syst. Evol. Microbiol.">
        <title>The Global Catalogue of Microorganisms (GCM) 10K type strain sequencing project: providing services to taxonomists for standard genome sequencing and annotation.</title>
        <authorList>
            <consortium name="The Broad Institute Genomics Platform"/>
            <consortium name="The Broad Institute Genome Sequencing Center for Infectious Disease"/>
            <person name="Wu L."/>
            <person name="Ma J."/>
        </authorList>
    </citation>
    <scope>NUCLEOTIDE SEQUENCE [LARGE SCALE GENOMIC DNA]</scope>
    <source>
        <strain evidence="6">CCUG 42001</strain>
    </source>
</reference>
<dbReference type="InterPro" id="IPR018197">
    <property type="entry name" value="Glycerate_kinase_RE-like"/>
</dbReference>
<dbReference type="Pfam" id="PF02595">
    <property type="entry name" value="Gly_kinase"/>
    <property type="match status" value="1"/>
</dbReference>
<dbReference type="EMBL" id="JBHSTQ010000011">
    <property type="protein sequence ID" value="MFC6387225.1"/>
    <property type="molecule type" value="Genomic_DNA"/>
</dbReference>
<evidence type="ECO:0000313" key="5">
    <source>
        <dbReference type="EMBL" id="MFC6387225.1"/>
    </source>
</evidence>
<evidence type="ECO:0000256" key="3">
    <source>
        <dbReference type="ARBA" id="ARBA00022777"/>
    </source>
</evidence>
<accession>A0ABW1WGM3</accession>
<keyword evidence="3 4" id="KW-0418">Kinase</keyword>